<keyword evidence="1" id="KW-0812">Transmembrane</keyword>
<dbReference type="EMBL" id="AP025516">
    <property type="protein sequence ID" value="BDD87273.1"/>
    <property type="molecule type" value="Genomic_DNA"/>
</dbReference>
<dbReference type="Pfam" id="PF09838">
    <property type="entry name" value="DUF2065"/>
    <property type="match status" value="1"/>
</dbReference>
<name>A0ABN6M2Y6_9BACT</name>
<evidence type="ECO:0008006" key="4">
    <source>
        <dbReference type="Google" id="ProtNLM"/>
    </source>
</evidence>
<protein>
    <recommendedName>
        <fullName evidence="4">DUF2065 domain-containing protein</fullName>
    </recommendedName>
</protein>
<feature type="transmembrane region" description="Helical" evidence="1">
    <location>
        <begin position="40"/>
        <end position="59"/>
    </location>
</feature>
<dbReference type="Proteomes" id="UP000830055">
    <property type="component" value="Chromosome"/>
</dbReference>
<reference evidence="2 3" key="1">
    <citation type="submission" date="2022-01" db="EMBL/GenBank/DDBJ databases">
        <title>Desulfofustis limnae sp. nov., a novel mesophilic sulfate-reducing bacterium isolated from marsh soil.</title>
        <authorList>
            <person name="Watanabe M."/>
            <person name="Takahashi A."/>
            <person name="Kojima H."/>
            <person name="Fukui M."/>
        </authorList>
    </citation>
    <scope>NUCLEOTIDE SEQUENCE [LARGE SCALE GENOMIC DNA]</scope>
    <source>
        <strain evidence="2 3">PPLL</strain>
    </source>
</reference>
<keyword evidence="1" id="KW-0472">Membrane</keyword>
<organism evidence="2 3">
    <name type="scientific">Desulfofustis limnaeus</name>
    <dbReference type="NCBI Taxonomy" id="2740163"/>
    <lineage>
        <taxon>Bacteria</taxon>
        <taxon>Pseudomonadati</taxon>
        <taxon>Thermodesulfobacteriota</taxon>
        <taxon>Desulfobulbia</taxon>
        <taxon>Desulfobulbales</taxon>
        <taxon>Desulfocapsaceae</taxon>
        <taxon>Desulfofustis</taxon>
    </lineage>
</organism>
<evidence type="ECO:0000313" key="3">
    <source>
        <dbReference type="Proteomes" id="UP000830055"/>
    </source>
</evidence>
<dbReference type="RefSeq" id="WP_284154309.1">
    <property type="nucleotide sequence ID" value="NZ_AP025516.1"/>
</dbReference>
<keyword evidence="1" id="KW-1133">Transmembrane helix</keyword>
<dbReference type="InterPro" id="IPR019201">
    <property type="entry name" value="DUF2065"/>
</dbReference>
<accession>A0ABN6M2Y6</accession>
<proteinExistence type="predicted"/>
<gene>
    <name evidence="2" type="ORF">DPPLL_16380</name>
</gene>
<evidence type="ECO:0000256" key="1">
    <source>
        <dbReference type="SAM" id="Phobius"/>
    </source>
</evidence>
<sequence length="66" mass="7445">MKLLLLVVGMVLIVEGLPYAVAPEKMKEWLTKLQELPLSTMRFFGFFSLGLGLLICWLVQSSALFN</sequence>
<evidence type="ECO:0000313" key="2">
    <source>
        <dbReference type="EMBL" id="BDD87273.1"/>
    </source>
</evidence>
<keyword evidence="3" id="KW-1185">Reference proteome</keyword>